<dbReference type="InterPro" id="IPR043128">
    <property type="entry name" value="Rev_trsase/Diguanyl_cyclase"/>
</dbReference>
<dbReference type="AlphaFoldDB" id="A0A9Q3EJT4"/>
<dbReference type="PANTHER" id="PTHR37984">
    <property type="entry name" value="PROTEIN CBG26694"/>
    <property type="match status" value="1"/>
</dbReference>
<dbReference type="InterPro" id="IPR000477">
    <property type="entry name" value="RT_dom"/>
</dbReference>
<protein>
    <recommendedName>
        <fullName evidence="2">Reverse transcriptase domain-containing protein</fullName>
    </recommendedName>
</protein>
<dbReference type="InterPro" id="IPR043502">
    <property type="entry name" value="DNA/RNA_pol_sf"/>
</dbReference>
<dbReference type="Pfam" id="PF17919">
    <property type="entry name" value="RT_RNaseH_2"/>
    <property type="match status" value="1"/>
</dbReference>
<sequence>MGLVVLRKVGHNEQVEVTKPVAITWNNGKSRMVGDFRAVKTYTIPYRYPIRRIHETLTQLSQARFITAMDSLKGFHQNVLIDNAKKLLRIIVHCGIYEYLIIPFGIKLAPSHYQRMINTIFPQELSEGCLIIYIDDIIVFSEAWYSHLTRLERVLQKIVQVNIKISLRKCHFAYSELKALGQFVSELILGIDKNKVAKVILKPIPQTKKERQSFLGSAGYYRKNIKDFAIISKSLYKLCDQKTVYEMTEERFKEYEELKNALTNSPFLLIPYWKLPFKLYIDVCGEGLGAVLHQTQIINDKPVEGPICFISRQIKPTEARYGASQMECLFLLWDLRKLHYYLDGTVLDVITD</sequence>
<dbReference type="SUPFAM" id="SSF56672">
    <property type="entry name" value="DNA/RNA polymerases"/>
    <property type="match status" value="1"/>
</dbReference>
<dbReference type="Pfam" id="PF00078">
    <property type="entry name" value="RVT_1"/>
    <property type="match status" value="1"/>
</dbReference>
<dbReference type="EMBL" id="AVOT02028726">
    <property type="protein sequence ID" value="MBW0521302.1"/>
    <property type="molecule type" value="Genomic_DNA"/>
</dbReference>
<evidence type="ECO:0000313" key="4">
    <source>
        <dbReference type="Proteomes" id="UP000765509"/>
    </source>
</evidence>
<evidence type="ECO:0000313" key="3">
    <source>
        <dbReference type="EMBL" id="MBW0521302.1"/>
    </source>
</evidence>
<evidence type="ECO:0000259" key="2">
    <source>
        <dbReference type="PROSITE" id="PS50878"/>
    </source>
</evidence>
<dbReference type="CDD" id="cd01647">
    <property type="entry name" value="RT_LTR"/>
    <property type="match status" value="1"/>
</dbReference>
<dbReference type="InterPro" id="IPR041577">
    <property type="entry name" value="RT_RNaseH_2"/>
</dbReference>
<feature type="domain" description="Reverse transcriptase" evidence="2">
    <location>
        <begin position="1"/>
        <end position="184"/>
    </location>
</feature>
<dbReference type="PANTHER" id="PTHR37984:SF5">
    <property type="entry name" value="PROTEIN NYNRIN-LIKE"/>
    <property type="match status" value="1"/>
</dbReference>
<name>A0A9Q3EJT4_9BASI</name>
<dbReference type="GO" id="GO:0003824">
    <property type="term" value="F:catalytic activity"/>
    <property type="evidence" value="ECO:0007669"/>
    <property type="project" value="UniProtKB-KW"/>
</dbReference>
<dbReference type="Gene3D" id="3.30.70.270">
    <property type="match status" value="2"/>
</dbReference>
<dbReference type="PROSITE" id="PS50878">
    <property type="entry name" value="RT_POL"/>
    <property type="match status" value="1"/>
</dbReference>
<keyword evidence="4" id="KW-1185">Reference proteome</keyword>
<evidence type="ECO:0000256" key="1">
    <source>
        <dbReference type="ARBA" id="ARBA00023268"/>
    </source>
</evidence>
<organism evidence="3 4">
    <name type="scientific">Austropuccinia psidii MF-1</name>
    <dbReference type="NCBI Taxonomy" id="1389203"/>
    <lineage>
        <taxon>Eukaryota</taxon>
        <taxon>Fungi</taxon>
        <taxon>Dikarya</taxon>
        <taxon>Basidiomycota</taxon>
        <taxon>Pucciniomycotina</taxon>
        <taxon>Pucciniomycetes</taxon>
        <taxon>Pucciniales</taxon>
        <taxon>Sphaerophragmiaceae</taxon>
        <taxon>Austropuccinia</taxon>
    </lineage>
</organism>
<accession>A0A9Q3EJT4</accession>
<keyword evidence="1" id="KW-0511">Multifunctional enzyme</keyword>
<comment type="caution">
    <text evidence="3">The sequence shown here is derived from an EMBL/GenBank/DDBJ whole genome shotgun (WGS) entry which is preliminary data.</text>
</comment>
<proteinExistence type="predicted"/>
<dbReference type="OrthoDB" id="10055717at2759"/>
<gene>
    <name evidence="3" type="ORF">O181_061017</name>
</gene>
<reference evidence="3" key="1">
    <citation type="submission" date="2021-03" db="EMBL/GenBank/DDBJ databases">
        <title>Draft genome sequence of rust myrtle Austropuccinia psidii MF-1, a brazilian biotype.</title>
        <authorList>
            <person name="Quecine M.C."/>
            <person name="Pachon D.M.R."/>
            <person name="Bonatelli M.L."/>
            <person name="Correr F.H."/>
            <person name="Franceschini L.M."/>
            <person name="Leite T.F."/>
            <person name="Margarido G.R.A."/>
            <person name="Almeida C.A."/>
            <person name="Ferrarezi J.A."/>
            <person name="Labate C.A."/>
        </authorList>
    </citation>
    <scope>NUCLEOTIDE SEQUENCE</scope>
    <source>
        <strain evidence="3">MF-1</strain>
    </source>
</reference>
<dbReference type="InterPro" id="IPR050951">
    <property type="entry name" value="Retrovirus_Pol_polyprotein"/>
</dbReference>
<dbReference type="Proteomes" id="UP000765509">
    <property type="component" value="Unassembled WGS sequence"/>
</dbReference>